<feature type="chain" id="PRO_5007286499" evidence="1">
    <location>
        <begin position="18"/>
        <end position="422"/>
    </location>
</feature>
<evidence type="ECO:0000256" key="1">
    <source>
        <dbReference type="SAM" id="SignalP"/>
    </source>
</evidence>
<reference evidence="2" key="1">
    <citation type="journal article" date="2016" name="Ticks Tick Borne Dis.">
        <title>De novo assembly and annotation of the salivary gland transcriptome of Rhipicephalus appendiculatus male and female ticks during blood feeding.</title>
        <authorList>
            <person name="de Castro M.H."/>
            <person name="de Klerk D."/>
            <person name="Pienaar R."/>
            <person name="Latif A.A."/>
            <person name="Rees D.J."/>
            <person name="Mans B.J."/>
        </authorList>
    </citation>
    <scope>NUCLEOTIDE SEQUENCE</scope>
    <source>
        <tissue evidence="2">Salivary glands</tissue>
    </source>
</reference>
<name>A0A131Z1D2_RHIAP</name>
<sequence>MNFVTFTLLLFSATVGAQKPCDQYTTTITALERSTCILRKTTEYEDAFFGSNGTRCRSTLKVTSNCSCTEGMNPATKRYCAHSITYTKDENAVNVTLGYCNKGHCSIKDIEAYWEVDVRPPEVAERLKAYPRPSCLAPSINVSPELTAAAGCEYFCYKGFSKDIDDGRPCVMEWYSASITGEPVVTLTGTCFQGICRHSASTWNVVKGLCHDSERFSKYGDIVESCKYRCPDDTHRNRPYGLTCLIRKTRVTKRNVVGICNEGSCAEIREDDPCAMKYYNKNTVPQRVSKSCLCHGTPVANGTLCALAYSFGFEGYMLQRVGACYGGICQERPPERPPAQKFKKRECKVEDVQVTPELVVAGGCRATCRRYETEDRPNGTLCFRHYTRDSFGYFNKNRRTYHIGECEAGKCRYSTNSFLIKL</sequence>
<evidence type="ECO:0000313" key="2">
    <source>
        <dbReference type="EMBL" id="JAP85087.1"/>
    </source>
</evidence>
<proteinExistence type="predicted"/>
<dbReference type="Gene3D" id="2.30.130.100">
    <property type="match status" value="1"/>
</dbReference>
<feature type="signal peptide" evidence="1">
    <location>
        <begin position="1"/>
        <end position="17"/>
    </location>
</feature>
<dbReference type="AlphaFoldDB" id="A0A131Z1D2"/>
<accession>A0A131Z1D2</accession>
<protein>
    <submittedName>
        <fullName evidence="2">Basic tail secreted protein</fullName>
    </submittedName>
</protein>
<keyword evidence="1" id="KW-0732">Signal</keyword>
<dbReference type="EMBL" id="GEDV01003470">
    <property type="protein sequence ID" value="JAP85087.1"/>
    <property type="molecule type" value="Transcribed_RNA"/>
</dbReference>
<organism evidence="2">
    <name type="scientific">Rhipicephalus appendiculatus</name>
    <name type="common">Brown ear tick</name>
    <dbReference type="NCBI Taxonomy" id="34631"/>
    <lineage>
        <taxon>Eukaryota</taxon>
        <taxon>Metazoa</taxon>
        <taxon>Ecdysozoa</taxon>
        <taxon>Arthropoda</taxon>
        <taxon>Chelicerata</taxon>
        <taxon>Arachnida</taxon>
        <taxon>Acari</taxon>
        <taxon>Parasitiformes</taxon>
        <taxon>Ixodida</taxon>
        <taxon>Ixodoidea</taxon>
        <taxon>Ixodidae</taxon>
        <taxon>Rhipicephalinae</taxon>
        <taxon>Rhipicephalus</taxon>
        <taxon>Rhipicephalus</taxon>
    </lineage>
</organism>